<dbReference type="GO" id="GO:0004672">
    <property type="term" value="F:protein kinase activity"/>
    <property type="evidence" value="ECO:0007669"/>
    <property type="project" value="InterPro"/>
</dbReference>
<evidence type="ECO:0000256" key="1">
    <source>
        <dbReference type="PROSITE-ProRule" id="PRU10141"/>
    </source>
</evidence>
<dbReference type="InterPro" id="IPR017441">
    <property type="entry name" value="Protein_kinase_ATP_BS"/>
</dbReference>
<dbReference type="EMBL" id="JAAECE010000007">
    <property type="protein sequence ID" value="KAF1798586.1"/>
    <property type="molecule type" value="Genomic_DNA"/>
</dbReference>
<dbReference type="AlphaFoldDB" id="A0A8H4EXW4"/>
<feature type="binding site" evidence="1">
    <location>
        <position position="71"/>
    </location>
    <ligand>
        <name>ATP</name>
        <dbReference type="ChEBI" id="CHEBI:30616"/>
    </ligand>
</feature>
<dbReference type="GO" id="GO:0005524">
    <property type="term" value="F:ATP binding"/>
    <property type="evidence" value="ECO:0007669"/>
    <property type="project" value="UniProtKB-UniRule"/>
</dbReference>
<dbReference type="Pfam" id="PF00069">
    <property type="entry name" value="Pkinase"/>
    <property type="match status" value="1"/>
</dbReference>
<proteinExistence type="predicted"/>
<dbReference type="Gene3D" id="3.30.200.20">
    <property type="entry name" value="Phosphorylase Kinase, domain 1"/>
    <property type="match status" value="1"/>
</dbReference>
<protein>
    <recommendedName>
        <fullName evidence="2">Protein kinase domain-containing protein</fullName>
    </recommendedName>
</protein>
<comment type="caution">
    <text evidence="3">The sequence shown here is derived from an EMBL/GenBank/DDBJ whole genome shotgun (WGS) entry which is preliminary data.</text>
</comment>
<organism evidence="3 4">
    <name type="scientific">Mucor circinelloides f. lusitanicus</name>
    <name type="common">Mucor racemosus var. lusitanicus</name>
    <dbReference type="NCBI Taxonomy" id="29924"/>
    <lineage>
        <taxon>Eukaryota</taxon>
        <taxon>Fungi</taxon>
        <taxon>Fungi incertae sedis</taxon>
        <taxon>Mucoromycota</taxon>
        <taxon>Mucoromycotina</taxon>
        <taxon>Mucoromycetes</taxon>
        <taxon>Mucorales</taxon>
        <taxon>Mucorineae</taxon>
        <taxon>Mucoraceae</taxon>
        <taxon>Mucor</taxon>
    </lineage>
</organism>
<sequence length="119" mass="13789">MARLRKDLDQQRLQNRKSLPDNKVYRILLPPGFEANLCKHEYEFQHTLGQGNFGSVKRAVHRVTGKTVAIKVLNKNDFAQKPKMFKAMIQEVSIIVEWIHQDLSIYFLLVINTALGECH</sequence>
<gene>
    <name evidence="3" type="ORF">FB192DRAFT_1450082</name>
</gene>
<evidence type="ECO:0000313" key="4">
    <source>
        <dbReference type="Proteomes" id="UP000469890"/>
    </source>
</evidence>
<feature type="domain" description="Protein kinase" evidence="2">
    <location>
        <begin position="42"/>
        <end position="119"/>
    </location>
</feature>
<keyword evidence="1" id="KW-0547">Nucleotide-binding</keyword>
<dbReference type="PROSITE" id="PS50011">
    <property type="entry name" value="PROTEIN_KINASE_DOM"/>
    <property type="match status" value="1"/>
</dbReference>
<dbReference type="InterPro" id="IPR000719">
    <property type="entry name" value="Prot_kinase_dom"/>
</dbReference>
<dbReference type="PROSITE" id="PS00107">
    <property type="entry name" value="PROTEIN_KINASE_ATP"/>
    <property type="match status" value="1"/>
</dbReference>
<accession>A0A8H4EXW4</accession>
<dbReference type="InterPro" id="IPR011009">
    <property type="entry name" value="Kinase-like_dom_sf"/>
</dbReference>
<evidence type="ECO:0000259" key="2">
    <source>
        <dbReference type="PROSITE" id="PS50011"/>
    </source>
</evidence>
<keyword evidence="1" id="KW-0067">ATP-binding</keyword>
<reference evidence="3 4" key="1">
    <citation type="submission" date="2019-09" db="EMBL/GenBank/DDBJ databases">
        <authorList>
            <consortium name="DOE Joint Genome Institute"/>
            <person name="Mondo S.J."/>
            <person name="Navarro-Mendoza M.I."/>
            <person name="Perez-Arques C."/>
            <person name="Panchal S."/>
            <person name="Nicolas F.E."/>
            <person name="Ganguly P."/>
            <person name="Pangilinan J."/>
            <person name="Grigoriev I."/>
            <person name="Heitman J."/>
            <person name="Sanya K."/>
            <person name="Garre V."/>
        </authorList>
    </citation>
    <scope>NUCLEOTIDE SEQUENCE [LARGE SCALE GENOMIC DNA]</scope>
    <source>
        <strain evidence="3 4">MU402</strain>
    </source>
</reference>
<evidence type="ECO:0000313" key="3">
    <source>
        <dbReference type="EMBL" id="KAF1798586.1"/>
    </source>
</evidence>
<name>A0A8H4EXW4_MUCCL</name>
<dbReference type="SUPFAM" id="SSF56112">
    <property type="entry name" value="Protein kinase-like (PK-like)"/>
    <property type="match status" value="1"/>
</dbReference>
<dbReference type="Proteomes" id="UP000469890">
    <property type="component" value="Unassembled WGS sequence"/>
</dbReference>